<dbReference type="EMBL" id="JARK01000159">
    <property type="protein sequence ID" value="EYC41713.1"/>
    <property type="molecule type" value="Genomic_DNA"/>
</dbReference>
<reference evidence="3" key="1">
    <citation type="journal article" date="2015" name="Nat. Genet.">
        <title>The genome and transcriptome of the zoonotic hookworm Ancylostoma ceylanicum identify infection-specific gene families.</title>
        <authorList>
            <person name="Schwarz E.M."/>
            <person name="Hu Y."/>
            <person name="Antoshechkin I."/>
            <person name="Miller M.M."/>
            <person name="Sternberg P.W."/>
            <person name="Aroian R.V."/>
        </authorList>
    </citation>
    <scope>NUCLEOTIDE SEQUENCE</scope>
    <source>
        <strain evidence="3">HY135</strain>
    </source>
</reference>
<dbReference type="AlphaFoldDB" id="A0A016WRS4"/>
<protein>
    <submittedName>
        <fullName evidence="2">Uncharacterized protein</fullName>
    </submittedName>
</protein>
<evidence type="ECO:0000256" key="1">
    <source>
        <dbReference type="SAM" id="MobiDB-lite"/>
    </source>
</evidence>
<keyword evidence="3" id="KW-1185">Reference proteome</keyword>
<dbReference type="OrthoDB" id="2020542at2759"/>
<evidence type="ECO:0000313" key="2">
    <source>
        <dbReference type="EMBL" id="EYC41713.1"/>
    </source>
</evidence>
<proteinExistence type="predicted"/>
<organism evidence="2 3">
    <name type="scientific">Ancylostoma ceylanicum</name>
    <dbReference type="NCBI Taxonomy" id="53326"/>
    <lineage>
        <taxon>Eukaryota</taxon>
        <taxon>Metazoa</taxon>
        <taxon>Ecdysozoa</taxon>
        <taxon>Nematoda</taxon>
        <taxon>Chromadorea</taxon>
        <taxon>Rhabditida</taxon>
        <taxon>Rhabditina</taxon>
        <taxon>Rhabditomorpha</taxon>
        <taxon>Strongyloidea</taxon>
        <taxon>Ancylostomatidae</taxon>
        <taxon>Ancylostomatinae</taxon>
        <taxon>Ancylostoma</taxon>
    </lineage>
</organism>
<feature type="region of interest" description="Disordered" evidence="1">
    <location>
        <begin position="71"/>
        <end position="115"/>
    </location>
</feature>
<gene>
    <name evidence="2" type="primary">Acey_s0559.g3452</name>
    <name evidence="2" type="ORF">Y032_0559g3452</name>
</gene>
<sequence length="115" mass="12803">MDTKARRFSTVTQLNPETLEKVKKKGPKPNAALESIGEEQPEEYKGARKFTATFGHLALYKGAEDEGQQASFISAYTTPGPKERATSNHKKEKKKQNEHSQCKHQEAVGSESALR</sequence>
<comment type="caution">
    <text evidence="2">The sequence shown here is derived from an EMBL/GenBank/DDBJ whole genome shotgun (WGS) entry which is preliminary data.</text>
</comment>
<dbReference type="Proteomes" id="UP000024635">
    <property type="component" value="Unassembled WGS sequence"/>
</dbReference>
<name>A0A016WRS4_9BILA</name>
<dbReference type="STRING" id="53326.A0A016WRS4"/>
<feature type="compositionally biased region" description="Basic and acidic residues" evidence="1">
    <location>
        <begin position="95"/>
        <end position="106"/>
    </location>
</feature>
<feature type="region of interest" description="Disordered" evidence="1">
    <location>
        <begin position="1"/>
        <end position="43"/>
    </location>
</feature>
<accession>A0A016WRS4</accession>
<evidence type="ECO:0000313" key="3">
    <source>
        <dbReference type="Proteomes" id="UP000024635"/>
    </source>
</evidence>